<evidence type="ECO:0000313" key="2">
    <source>
        <dbReference type="Proteomes" id="UP000285625"/>
    </source>
</evidence>
<sequence length="100" mass="11651">MSKSKKYFYLTVLLLLVSLYFNAFNPLLHIHFNTIIKIIIVSVFLNALILIFTIIFADKAIKHLPENKSWIHRASKRLPWFILGVLILHIISALYLFGII</sequence>
<dbReference type="EMBL" id="QXVO01000003">
    <property type="protein sequence ID" value="RIO47518.1"/>
    <property type="molecule type" value="Genomic_DNA"/>
</dbReference>
<proteinExistence type="predicted"/>
<name>A0A418JLU9_STAHY</name>
<protein>
    <submittedName>
        <fullName evidence="1">Uncharacterized protein</fullName>
    </submittedName>
</protein>
<reference evidence="1 2" key="1">
    <citation type="journal article" date="2016" name="Front. Microbiol.">
        <title>Comprehensive Phylogenetic Analysis of Bovine Non-aureus Staphylococci Species Based on Whole-Genome Sequencing.</title>
        <authorList>
            <person name="Naushad S."/>
            <person name="Barkema H.W."/>
            <person name="Luby C."/>
            <person name="Condas L.A."/>
            <person name="Nobrega D.B."/>
            <person name="Carson D.A."/>
            <person name="De Buck J."/>
        </authorList>
    </citation>
    <scope>NUCLEOTIDE SEQUENCE [LARGE SCALE GENOMIC DNA]</scope>
    <source>
        <strain evidence="1 2">SNUC 5959</strain>
    </source>
</reference>
<comment type="caution">
    <text evidence="1">The sequence shown here is derived from an EMBL/GenBank/DDBJ whole genome shotgun (WGS) entry which is preliminary data.</text>
</comment>
<evidence type="ECO:0000313" key="1">
    <source>
        <dbReference type="EMBL" id="RIO47518.1"/>
    </source>
</evidence>
<accession>A0A418JLU9</accession>
<organism evidence="1 2">
    <name type="scientific">Staphylococcus hyicus</name>
    <dbReference type="NCBI Taxonomy" id="1284"/>
    <lineage>
        <taxon>Bacteria</taxon>
        <taxon>Bacillati</taxon>
        <taxon>Bacillota</taxon>
        <taxon>Bacilli</taxon>
        <taxon>Bacillales</taxon>
        <taxon>Staphylococcaceae</taxon>
        <taxon>Staphylococcus</taxon>
    </lineage>
</organism>
<dbReference type="Proteomes" id="UP000285625">
    <property type="component" value="Unassembled WGS sequence"/>
</dbReference>
<gene>
    <name evidence="1" type="ORF">BUZ57_01745</name>
</gene>
<dbReference type="RefSeq" id="WP_119635056.1">
    <property type="nucleotide sequence ID" value="NZ_JAXEMZ010000064.1"/>
</dbReference>
<dbReference type="STRING" id="1284.SHYC_05740"/>
<dbReference type="AlphaFoldDB" id="A0A418JLU9"/>